<keyword evidence="5" id="KW-0479">Metal-binding</keyword>
<dbReference type="EC" id="2.7.7.-" evidence="11"/>
<dbReference type="GO" id="GO:0005524">
    <property type="term" value="F:ATP binding"/>
    <property type="evidence" value="ECO:0007669"/>
    <property type="project" value="UniProtKB-KW"/>
</dbReference>
<organism evidence="11">
    <name type="scientific">hydrothermal vent metagenome</name>
    <dbReference type="NCBI Taxonomy" id="652676"/>
    <lineage>
        <taxon>unclassified sequences</taxon>
        <taxon>metagenomes</taxon>
        <taxon>ecological metagenomes</taxon>
    </lineage>
</organism>
<evidence type="ECO:0000259" key="10">
    <source>
        <dbReference type="Pfam" id="PF01909"/>
    </source>
</evidence>
<evidence type="ECO:0000256" key="9">
    <source>
        <dbReference type="ARBA" id="ARBA00038276"/>
    </source>
</evidence>
<reference evidence="11" key="1">
    <citation type="submission" date="2016-10" db="EMBL/GenBank/DDBJ databases">
        <authorList>
            <person name="de Groot N.N."/>
        </authorList>
    </citation>
    <scope>NUCLEOTIDE SEQUENCE</scope>
</reference>
<keyword evidence="6" id="KW-0547">Nucleotide-binding</keyword>
<dbReference type="InterPro" id="IPR043519">
    <property type="entry name" value="NT_sf"/>
</dbReference>
<protein>
    <submittedName>
        <fullName evidence="11">Nucleotidyltransferase</fullName>
        <ecNumber evidence="11">2.7.7.-</ecNumber>
    </submittedName>
</protein>
<evidence type="ECO:0000256" key="7">
    <source>
        <dbReference type="ARBA" id="ARBA00022840"/>
    </source>
</evidence>
<dbReference type="CDD" id="cd05403">
    <property type="entry name" value="NT_KNTase_like"/>
    <property type="match status" value="1"/>
</dbReference>
<dbReference type="PANTHER" id="PTHR33571:SF14">
    <property type="entry name" value="PROTEIN ADENYLYLTRANSFERASE MJ0435-RELATED"/>
    <property type="match status" value="1"/>
</dbReference>
<evidence type="ECO:0000256" key="5">
    <source>
        <dbReference type="ARBA" id="ARBA00022723"/>
    </source>
</evidence>
<accession>A0A1W1CCI7</accession>
<dbReference type="Gene3D" id="3.30.460.10">
    <property type="entry name" value="Beta Polymerase, domain 2"/>
    <property type="match status" value="1"/>
</dbReference>
<keyword evidence="7" id="KW-0067">ATP-binding</keyword>
<dbReference type="GO" id="GO:0046872">
    <property type="term" value="F:metal ion binding"/>
    <property type="evidence" value="ECO:0007669"/>
    <property type="project" value="UniProtKB-KW"/>
</dbReference>
<dbReference type="Pfam" id="PF01909">
    <property type="entry name" value="NTP_transf_2"/>
    <property type="match status" value="1"/>
</dbReference>
<evidence type="ECO:0000256" key="4">
    <source>
        <dbReference type="ARBA" id="ARBA00022695"/>
    </source>
</evidence>
<evidence type="ECO:0000256" key="1">
    <source>
        <dbReference type="ARBA" id="ARBA00001946"/>
    </source>
</evidence>
<dbReference type="GO" id="GO:0016779">
    <property type="term" value="F:nucleotidyltransferase activity"/>
    <property type="evidence" value="ECO:0007669"/>
    <property type="project" value="UniProtKB-KW"/>
</dbReference>
<keyword evidence="4 11" id="KW-0548">Nucleotidyltransferase</keyword>
<evidence type="ECO:0000256" key="3">
    <source>
        <dbReference type="ARBA" id="ARBA00022679"/>
    </source>
</evidence>
<name>A0A1W1CCI7_9ZZZZ</name>
<keyword evidence="8" id="KW-0460">Magnesium</keyword>
<gene>
    <name evidence="11" type="ORF">MNB_SM-5-268</name>
</gene>
<evidence type="ECO:0000256" key="8">
    <source>
        <dbReference type="ARBA" id="ARBA00022842"/>
    </source>
</evidence>
<dbReference type="InterPro" id="IPR002934">
    <property type="entry name" value="Polymerase_NTP_transf_dom"/>
</dbReference>
<keyword evidence="3 11" id="KW-0808">Transferase</keyword>
<proteinExistence type="inferred from homology"/>
<dbReference type="SUPFAM" id="SSF81301">
    <property type="entry name" value="Nucleotidyltransferase"/>
    <property type="match status" value="1"/>
</dbReference>
<comment type="similarity">
    <text evidence="9">Belongs to the MntA antitoxin family.</text>
</comment>
<evidence type="ECO:0000256" key="2">
    <source>
        <dbReference type="ARBA" id="ARBA00022649"/>
    </source>
</evidence>
<dbReference type="AlphaFoldDB" id="A0A1W1CCI7"/>
<sequence length="94" mass="11181">MTKEYILEFLRDNKKLLKENYNVTKIGLFGSYSRDEAGENSDIDLLVEMPSSFDTYYDFKEFLEAKFNKKIDLGYEKTLRPFIKKSIIEDIIYV</sequence>
<dbReference type="PANTHER" id="PTHR33571">
    <property type="entry name" value="SSL8005 PROTEIN"/>
    <property type="match status" value="1"/>
</dbReference>
<evidence type="ECO:0000313" key="11">
    <source>
        <dbReference type="EMBL" id="SFV63528.1"/>
    </source>
</evidence>
<dbReference type="EMBL" id="FPHH01000074">
    <property type="protein sequence ID" value="SFV63528.1"/>
    <property type="molecule type" value="Genomic_DNA"/>
</dbReference>
<evidence type="ECO:0000256" key="6">
    <source>
        <dbReference type="ARBA" id="ARBA00022741"/>
    </source>
</evidence>
<dbReference type="InterPro" id="IPR052038">
    <property type="entry name" value="Type-VII_TA_antitoxin"/>
</dbReference>
<feature type="domain" description="Polymerase nucleotidyl transferase" evidence="10">
    <location>
        <begin position="14"/>
        <end position="94"/>
    </location>
</feature>
<keyword evidence="2" id="KW-1277">Toxin-antitoxin system</keyword>
<comment type="cofactor">
    <cofactor evidence="1">
        <name>Mg(2+)</name>
        <dbReference type="ChEBI" id="CHEBI:18420"/>
    </cofactor>
</comment>